<name>A0A1D8NKJ2_YARLL</name>
<evidence type="ECO:0000313" key="8">
    <source>
        <dbReference type="Proteomes" id="UP000182444"/>
    </source>
</evidence>
<dbReference type="PANTHER" id="PTHR10755">
    <property type="entry name" value="COPROPORPHYRINOGEN III OXIDASE, MITOCHONDRIAL"/>
    <property type="match status" value="1"/>
</dbReference>
<evidence type="ECO:0000256" key="3">
    <source>
        <dbReference type="ARBA" id="ARBA00011738"/>
    </source>
</evidence>
<dbReference type="PANTHER" id="PTHR10755:SF0">
    <property type="entry name" value="OXYGEN-DEPENDENT COPROPORPHYRINOGEN-III OXIDASE, MITOCHONDRIAL"/>
    <property type="match status" value="1"/>
</dbReference>
<dbReference type="Pfam" id="PF01218">
    <property type="entry name" value="Coprogen_oxidas"/>
    <property type="match status" value="1"/>
</dbReference>
<evidence type="ECO:0000256" key="1">
    <source>
        <dbReference type="ARBA" id="ARBA00005168"/>
    </source>
</evidence>
<evidence type="ECO:0000256" key="4">
    <source>
        <dbReference type="ARBA" id="ARBA00012869"/>
    </source>
</evidence>
<dbReference type="InterPro" id="IPR001260">
    <property type="entry name" value="Coprogen_oxidase_aer"/>
</dbReference>
<dbReference type="VEuPathDB" id="FungiDB:YALI0_E29975g"/>
<reference evidence="7 8" key="1">
    <citation type="journal article" date="2016" name="PLoS ONE">
        <title>Sequence Assembly of Yarrowia lipolytica Strain W29/CLIB89 Shows Transposable Element Diversity.</title>
        <authorList>
            <person name="Magnan C."/>
            <person name="Yu J."/>
            <person name="Chang I."/>
            <person name="Jahn E."/>
            <person name="Kanomata Y."/>
            <person name="Wu J."/>
            <person name="Zeller M."/>
            <person name="Oakes M."/>
            <person name="Baldi P."/>
            <person name="Sandmeyer S."/>
        </authorList>
    </citation>
    <scope>NUCLEOTIDE SEQUENCE [LARGE SCALE GENOMIC DNA]</scope>
    <source>
        <strain evidence="8">CLIB89(W29)</strain>
    </source>
</reference>
<dbReference type="GO" id="GO:0005737">
    <property type="term" value="C:cytoplasm"/>
    <property type="evidence" value="ECO:0007669"/>
    <property type="project" value="TreeGrafter"/>
</dbReference>
<protein>
    <recommendedName>
        <fullName evidence="4">coproporphyrinogen oxidase</fullName>
        <ecNumber evidence="4">1.3.3.3</ecNumber>
    </recommendedName>
</protein>
<dbReference type="EMBL" id="CP017557">
    <property type="protein sequence ID" value="AOW06161.1"/>
    <property type="molecule type" value="Genomic_DNA"/>
</dbReference>
<comment type="pathway">
    <text evidence="1">Porphyrin-containing compound metabolism; protoporphyrin-IX biosynthesis; protoporphyrinogen-IX from coproporphyrinogen-III (O2 route): step 1/1.</text>
</comment>
<dbReference type="InterPro" id="IPR036406">
    <property type="entry name" value="Coprogen_oxidase_aer_sf"/>
</dbReference>
<dbReference type="OMA" id="VHANWRY"/>
<evidence type="ECO:0000313" key="7">
    <source>
        <dbReference type="EMBL" id="AOW06161.1"/>
    </source>
</evidence>
<dbReference type="FunFam" id="3.40.1500.10:FF:000006">
    <property type="entry name" value="Coproporphyrinogen III oxidase"/>
    <property type="match status" value="1"/>
</dbReference>
<gene>
    <name evidence="7" type="ORF">YALI1_E35410g</name>
</gene>
<dbReference type="NCBIfam" id="NF003727">
    <property type="entry name" value="PRK05330.1"/>
    <property type="match status" value="1"/>
</dbReference>
<dbReference type="EC" id="1.3.3.3" evidence="4"/>
<evidence type="ECO:0000256" key="2">
    <source>
        <dbReference type="ARBA" id="ARBA00010644"/>
    </source>
</evidence>
<dbReference type="PRINTS" id="PR00073">
    <property type="entry name" value="COPRGNOXDASE"/>
</dbReference>
<dbReference type="Gene3D" id="3.40.1500.10">
    <property type="entry name" value="Coproporphyrinogen III oxidase, aerobic"/>
    <property type="match status" value="1"/>
</dbReference>
<dbReference type="GeneID" id="2911456"/>
<evidence type="ECO:0000256" key="6">
    <source>
        <dbReference type="ARBA" id="ARBA00023244"/>
    </source>
</evidence>
<accession>A0A1D8NKJ2</accession>
<dbReference type="PROSITE" id="PS01021">
    <property type="entry name" value="COPROGEN_OXIDASE"/>
    <property type="match status" value="1"/>
</dbReference>
<dbReference type="UniPathway" id="UPA00251">
    <property type="reaction ID" value="UER00322"/>
</dbReference>
<dbReference type="GO" id="GO:0006782">
    <property type="term" value="P:protoporphyrinogen IX biosynthetic process"/>
    <property type="evidence" value="ECO:0007669"/>
    <property type="project" value="UniProtKB-UniPathway"/>
</dbReference>
<dbReference type="Proteomes" id="UP000182444">
    <property type="component" value="Chromosome 1E"/>
</dbReference>
<dbReference type="VEuPathDB" id="FungiDB:YALI1_E35410g"/>
<keyword evidence="5" id="KW-0560">Oxidoreductase</keyword>
<proteinExistence type="inferred from homology"/>
<dbReference type="eggNOG" id="KOG1518">
    <property type="taxonomic scope" value="Eukaryota"/>
</dbReference>
<dbReference type="SUPFAM" id="SSF102886">
    <property type="entry name" value="Coproporphyrinogen III oxidase"/>
    <property type="match status" value="1"/>
</dbReference>
<comment type="similarity">
    <text evidence="2">Belongs to the aerobic coproporphyrinogen-III oxidase family.</text>
</comment>
<dbReference type="AlphaFoldDB" id="A0A1D8NKJ2"/>
<dbReference type="RefSeq" id="XP_504574.3">
    <property type="nucleotide sequence ID" value="XM_504574.3"/>
</dbReference>
<sequence length="454" mass="51817">MHMAHNRTIRTLCMYGLISNPLRGTISLEAKPTYLNLHKLQPHISPTCATMFRFARKIKVGAPSLTPSLTKKAGAFAFGAVTGTVLAVTFPLNVEKPKFTEDLTQLIREFKASQPISNDAVKAAAVPQFPQLDEFDFGNDQRPIKLRMEDFIKKMQKEIVAELETLDDTSTFRVDEWQRGLNGEGGGGISCVLQDGKVFEKAGVNISIVHGLLPPMAVQKMKADHKSIRPSNDGNLPFYACGLSMVLHPVNPMAPTVHLNYRYFETMNSDGTTQAWWFGGGSDLTPSYLFEEDAVHFHKTLKEACDKHDKDYYRKFKKWCDEYFVIKHRQEARGVGGIFFDDLENKDPEELFGFIRSSLRSFLPSYMPIIQRRKDLPYTPEEKQWQQLRRGRYVEFNLVNDRGTAFGLQTPSARIESILMSLPLTASWMYDHRPSEGSREERLLKILKEPREWV</sequence>
<evidence type="ECO:0000256" key="5">
    <source>
        <dbReference type="ARBA" id="ARBA00023002"/>
    </source>
</evidence>
<dbReference type="KEGG" id="yli:2911456"/>
<organism evidence="7 8">
    <name type="scientific">Yarrowia lipolytica</name>
    <name type="common">Candida lipolytica</name>
    <dbReference type="NCBI Taxonomy" id="4952"/>
    <lineage>
        <taxon>Eukaryota</taxon>
        <taxon>Fungi</taxon>
        <taxon>Dikarya</taxon>
        <taxon>Ascomycota</taxon>
        <taxon>Saccharomycotina</taxon>
        <taxon>Dipodascomycetes</taxon>
        <taxon>Dipodascales</taxon>
        <taxon>Dipodascales incertae sedis</taxon>
        <taxon>Yarrowia</taxon>
    </lineage>
</organism>
<dbReference type="GO" id="GO:0004109">
    <property type="term" value="F:coproporphyrinogen oxidase activity"/>
    <property type="evidence" value="ECO:0007669"/>
    <property type="project" value="UniProtKB-EC"/>
</dbReference>
<keyword evidence="6" id="KW-0627">Porphyrin biosynthesis</keyword>
<comment type="subunit">
    <text evidence="3">Homodimer.</text>
</comment>
<dbReference type="InterPro" id="IPR018375">
    <property type="entry name" value="Coprogen_oxidase_CS"/>
</dbReference>